<organism evidence="4 5">
    <name type="scientific">Nocardia wallacei</name>
    <dbReference type="NCBI Taxonomy" id="480035"/>
    <lineage>
        <taxon>Bacteria</taxon>
        <taxon>Bacillati</taxon>
        <taxon>Actinomycetota</taxon>
        <taxon>Actinomycetes</taxon>
        <taxon>Mycobacteriales</taxon>
        <taxon>Nocardiaceae</taxon>
        <taxon>Nocardia</taxon>
    </lineage>
</organism>
<keyword evidence="4" id="KW-0614">Plasmid</keyword>
<dbReference type="Pfam" id="PF20182">
    <property type="entry name" value="DUF6545"/>
    <property type="match status" value="1"/>
</dbReference>
<keyword evidence="5" id="KW-1185">Reference proteome</keyword>
<feature type="transmembrane region" description="Helical" evidence="2">
    <location>
        <begin position="185"/>
        <end position="211"/>
    </location>
</feature>
<evidence type="ECO:0000256" key="2">
    <source>
        <dbReference type="SAM" id="Phobius"/>
    </source>
</evidence>
<feature type="transmembrane region" description="Helical" evidence="2">
    <location>
        <begin position="150"/>
        <end position="173"/>
    </location>
</feature>
<feature type="compositionally biased region" description="Basic and acidic residues" evidence="1">
    <location>
        <begin position="378"/>
        <end position="387"/>
    </location>
</feature>
<dbReference type="EMBL" id="AP023397">
    <property type="protein sequence ID" value="BCK59408.1"/>
    <property type="molecule type" value="Genomic_DNA"/>
</dbReference>
<feature type="transmembrane region" description="Helical" evidence="2">
    <location>
        <begin position="231"/>
        <end position="252"/>
    </location>
</feature>
<proteinExistence type="predicted"/>
<keyword evidence="2" id="KW-1133">Transmembrane helix</keyword>
<dbReference type="AlphaFoldDB" id="A0A7G1KVZ6"/>
<dbReference type="RefSeq" id="WP_187689690.1">
    <property type="nucleotide sequence ID" value="NZ_AP023397.1"/>
</dbReference>
<feature type="region of interest" description="Disordered" evidence="1">
    <location>
        <begin position="366"/>
        <end position="387"/>
    </location>
</feature>
<name>A0A7G1KVZ6_9NOCA</name>
<feature type="transmembrane region" description="Helical" evidence="2">
    <location>
        <begin position="81"/>
        <end position="101"/>
    </location>
</feature>
<dbReference type="GeneID" id="80351547"/>
<keyword evidence="2" id="KW-0472">Membrane</keyword>
<keyword evidence="2" id="KW-0812">Transmembrane</keyword>
<evidence type="ECO:0000259" key="3">
    <source>
        <dbReference type="Pfam" id="PF20182"/>
    </source>
</evidence>
<protein>
    <recommendedName>
        <fullName evidence="3">DUF6545 domain-containing protein</fullName>
    </recommendedName>
</protein>
<gene>
    <name evidence="4" type="ORF">NWFMUON74_71800</name>
</gene>
<dbReference type="InterPro" id="IPR046675">
    <property type="entry name" value="DUF6545"/>
</dbReference>
<geneLocation type="plasmid" evidence="4 5">
    <name>pFMUON74</name>
</geneLocation>
<evidence type="ECO:0000313" key="4">
    <source>
        <dbReference type="EMBL" id="BCK59408.1"/>
    </source>
</evidence>
<evidence type="ECO:0000256" key="1">
    <source>
        <dbReference type="SAM" id="MobiDB-lite"/>
    </source>
</evidence>
<feature type="transmembrane region" description="Helical" evidence="2">
    <location>
        <begin position="20"/>
        <end position="37"/>
    </location>
</feature>
<accession>A0A7G1KVZ6</accession>
<feature type="domain" description="DUF6545" evidence="3">
    <location>
        <begin position="259"/>
        <end position="341"/>
    </location>
</feature>
<evidence type="ECO:0000313" key="5">
    <source>
        <dbReference type="Proteomes" id="UP000516173"/>
    </source>
</evidence>
<reference evidence="4 5" key="1">
    <citation type="submission" date="2020-08" db="EMBL/GenBank/DDBJ databases">
        <title>Genome Sequencing of Nocardia wallacei strain FMUON74 and assembly.</title>
        <authorList>
            <person name="Toyokawa M."/>
            <person name="Uesaka K."/>
        </authorList>
    </citation>
    <scope>NUCLEOTIDE SEQUENCE [LARGE SCALE GENOMIC DNA]</scope>
    <source>
        <strain evidence="4 5">FMUON74</strain>
        <plasmid evidence="4 5">pFMUON74</plasmid>
    </source>
</reference>
<sequence>MSPSPLLVAEATSSLSGPATAALLTWIAAALVLRMAVLVNRVRLDWAVAVLIASMWCTALLRDRAVQSTLTRWISLADVRLATHAAALVGAGAILWIGLLWRARRPVPNAVVPLIWLAVAVLAGALAWISAPARAANIAVEELPGWRPGVYLTVYSLPTALAEVLPLVTAVSLMWHWRESRSRAVFGAIVTACIAISQLDAWTRIVTGWLLTTGVQGQLTSERAGGNDLLFLLPVALMMLLAVPSIATSLAIRLGKDAASRNVRVLAPMWEDMMAARPEMRLHVQARTTLPQVTEHRMRIEIEDTMISAAPHLTGLPPRPTPAQVCAALRAALSADNAERGDQAAAAPSWVGDELFVLDIAREWTRTRADSGQPPVEADSKARKATA</sequence>
<feature type="transmembrane region" description="Helical" evidence="2">
    <location>
        <begin position="44"/>
        <end position="61"/>
    </location>
</feature>
<feature type="transmembrane region" description="Helical" evidence="2">
    <location>
        <begin position="110"/>
        <end position="130"/>
    </location>
</feature>
<dbReference type="Proteomes" id="UP000516173">
    <property type="component" value="Plasmid pFMUON74"/>
</dbReference>
<dbReference type="KEGG" id="nwl:NWFMUON74_71800"/>